<dbReference type="GO" id="GO:0004386">
    <property type="term" value="F:helicase activity"/>
    <property type="evidence" value="ECO:0007669"/>
    <property type="project" value="UniProtKB-KW"/>
</dbReference>
<dbReference type="Proteomes" id="UP000236291">
    <property type="component" value="Unassembled WGS sequence"/>
</dbReference>
<dbReference type="PANTHER" id="PTHR23274">
    <property type="entry name" value="DNA HELICASE-RELATED"/>
    <property type="match status" value="1"/>
</dbReference>
<name>A0A2K3KZD5_TRIPR</name>
<organism evidence="2 3">
    <name type="scientific">Trifolium pratense</name>
    <name type="common">Red clover</name>
    <dbReference type="NCBI Taxonomy" id="57577"/>
    <lineage>
        <taxon>Eukaryota</taxon>
        <taxon>Viridiplantae</taxon>
        <taxon>Streptophyta</taxon>
        <taxon>Embryophyta</taxon>
        <taxon>Tracheophyta</taxon>
        <taxon>Spermatophyta</taxon>
        <taxon>Magnoliopsida</taxon>
        <taxon>eudicotyledons</taxon>
        <taxon>Gunneridae</taxon>
        <taxon>Pentapetalae</taxon>
        <taxon>rosids</taxon>
        <taxon>fabids</taxon>
        <taxon>Fabales</taxon>
        <taxon>Fabaceae</taxon>
        <taxon>Papilionoideae</taxon>
        <taxon>50 kb inversion clade</taxon>
        <taxon>NPAAA clade</taxon>
        <taxon>Hologalegina</taxon>
        <taxon>IRL clade</taxon>
        <taxon>Trifolieae</taxon>
        <taxon>Trifolium</taxon>
    </lineage>
</organism>
<dbReference type="AlphaFoldDB" id="A0A2K3KZD5"/>
<dbReference type="InterPro" id="IPR027417">
    <property type="entry name" value="P-loop_NTPase"/>
</dbReference>
<evidence type="ECO:0000313" key="2">
    <source>
        <dbReference type="EMBL" id="PNX71641.1"/>
    </source>
</evidence>
<dbReference type="PANTHER" id="PTHR23274:SF48">
    <property type="entry name" value="ATP-DEPENDENT DNA HELICASE"/>
    <property type="match status" value="1"/>
</dbReference>
<evidence type="ECO:0000313" key="3">
    <source>
        <dbReference type="Proteomes" id="UP000236291"/>
    </source>
</evidence>
<reference evidence="2 3" key="2">
    <citation type="journal article" date="2017" name="Front. Plant Sci.">
        <title>Gene Classification and Mining of Molecular Markers Useful in Red Clover (Trifolium pratense) Breeding.</title>
        <authorList>
            <person name="Istvanek J."/>
            <person name="Dluhosova J."/>
            <person name="Dluhos P."/>
            <person name="Patkova L."/>
            <person name="Nedelnik J."/>
            <person name="Repkova J."/>
        </authorList>
    </citation>
    <scope>NUCLEOTIDE SEQUENCE [LARGE SCALE GENOMIC DNA]</scope>
    <source>
        <strain evidence="3">cv. Tatra</strain>
        <tissue evidence="2">Young leaves</tissue>
    </source>
</reference>
<reference evidence="2 3" key="1">
    <citation type="journal article" date="2014" name="Am. J. Bot.">
        <title>Genome assembly and annotation for red clover (Trifolium pratense; Fabaceae).</title>
        <authorList>
            <person name="Istvanek J."/>
            <person name="Jaros M."/>
            <person name="Krenek A."/>
            <person name="Repkova J."/>
        </authorList>
    </citation>
    <scope>NUCLEOTIDE SEQUENCE [LARGE SCALE GENOMIC DNA]</scope>
    <source>
        <strain evidence="3">cv. Tatra</strain>
        <tissue evidence="2">Young leaves</tissue>
    </source>
</reference>
<keyword evidence="2" id="KW-0347">Helicase</keyword>
<dbReference type="GO" id="GO:0006260">
    <property type="term" value="P:DNA replication"/>
    <property type="evidence" value="ECO:0007669"/>
    <property type="project" value="TreeGrafter"/>
</dbReference>
<keyword evidence="2" id="KW-0067">ATP-binding</keyword>
<proteinExistence type="predicted"/>
<keyword evidence="2" id="KW-0547">Nucleotide-binding</keyword>
<dbReference type="Pfam" id="PF21530">
    <property type="entry name" value="Pif1_2B_dom"/>
    <property type="match status" value="1"/>
</dbReference>
<evidence type="ECO:0000259" key="1">
    <source>
        <dbReference type="Pfam" id="PF21530"/>
    </source>
</evidence>
<dbReference type="SUPFAM" id="SSF52540">
    <property type="entry name" value="P-loop containing nucleoside triphosphate hydrolases"/>
    <property type="match status" value="1"/>
</dbReference>
<dbReference type="STRING" id="57577.A0A2K3KZD5"/>
<protein>
    <submittedName>
        <fullName evidence="2">ATP-dependent DNA helicase PIF1</fullName>
    </submittedName>
</protein>
<dbReference type="GO" id="GO:0005657">
    <property type="term" value="C:replication fork"/>
    <property type="evidence" value="ECO:0007669"/>
    <property type="project" value="TreeGrafter"/>
</dbReference>
<dbReference type="EMBL" id="ASHM01023587">
    <property type="protein sequence ID" value="PNX71641.1"/>
    <property type="molecule type" value="Genomic_DNA"/>
</dbReference>
<accession>A0A2K3KZD5</accession>
<dbReference type="InterPro" id="IPR049163">
    <property type="entry name" value="Pif1-like_2B_dom"/>
</dbReference>
<sequence length="273" mass="30641">MYVGERKMSKPNEGNAEVDIPPELLITNFNDPIEAIVQSTYPNLLSRYQNGQFVQSRAILASTVEAVDQINDYVLKLVPGEQREYYSADKIDKSQINDAQAFEFDMIPPEFLNSLKASDIANHRFTLKVGTPITLLRDLDPSQGFFTGTRLIVTRLGQFVLQAQIMSGKNAGNMILIPRIPMSPSRSPWPFKLVRRQFPISVSYAMTLDKPQGQSLDNVGLYLPRSVIRHDQLKVAFSSVKSKNGLKILIQDKDDKAMSSTINAVFKEVFGNL</sequence>
<gene>
    <name evidence="2" type="ORF">L195_g027522</name>
</gene>
<comment type="caution">
    <text evidence="2">The sequence shown here is derived from an EMBL/GenBank/DDBJ whole genome shotgun (WGS) entry which is preliminary data.</text>
</comment>
<dbReference type="ExpressionAtlas" id="A0A2K3KZD5">
    <property type="expression patterns" value="baseline"/>
</dbReference>
<keyword evidence="2" id="KW-0378">Hydrolase</keyword>
<feature type="domain" description="DNA helicase Pif1-like 2B" evidence="1">
    <location>
        <begin position="110"/>
        <end position="156"/>
    </location>
</feature>